<dbReference type="Pfam" id="PF00106">
    <property type="entry name" value="adh_short"/>
    <property type="match status" value="1"/>
</dbReference>
<dbReference type="InterPro" id="IPR002347">
    <property type="entry name" value="SDR_fam"/>
</dbReference>
<organism evidence="3 4">
    <name type="scientific">Coprobacter tertius</name>
    <dbReference type="NCBI Taxonomy" id="2944915"/>
    <lineage>
        <taxon>Bacteria</taxon>
        <taxon>Pseudomonadati</taxon>
        <taxon>Bacteroidota</taxon>
        <taxon>Bacteroidia</taxon>
        <taxon>Bacteroidales</taxon>
        <taxon>Barnesiellaceae</taxon>
        <taxon>Coprobacter</taxon>
    </lineage>
</organism>
<dbReference type="Gene3D" id="3.40.50.720">
    <property type="entry name" value="NAD(P)-binding Rossmann-like Domain"/>
    <property type="match status" value="1"/>
</dbReference>
<dbReference type="Proteomes" id="UP001205603">
    <property type="component" value="Unassembled WGS sequence"/>
</dbReference>
<dbReference type="PRINTS" id="PR00081">
    <property type="entry name" value="GDHRDH"/>
</dbReference>
<accession>A0ABT1MEY6</accession>
<comment type="caution">
    <text evidence="3">The sequence shown here is derived from an EMBL/GenBank/DDBJ whole genome shotgun (WGS) entry which is preliminary data.</text>
</comment>
<evidence type="ECO:0000256" key="2">
    <source>
        <dbReference type="RuleBase" id="RU000363"/>
    </source>
</evidence>
<proteinExistence type="inferred from homology"/>
<keyword evidence="1" id="KW-0560">Oxidoreductase</keyword>
<protein>
    <submittedName>
        <fullName evidence="3">SDR family NAD(P)-dependent oxidoreductase</fullName>
    </submittedName>
</protein>
<dbReference type="EMBL" id="JANDHW010000002">
    <property type="protein sequence ID" value="MCP9610921.1"/>
    <property type="molecule type" value="Genomic_DNA"/>
</dbReference>
<name>A0ABT1MEY6_9BACT</name>
<dbReference type="SUPFAM" id="SSF51735">
    <property type="entry name" value="NAD(P)-binding Rossmann-fold domains"/>
    <property type="match status" value="1"/>
</dbReference>
<dbReference type="PANTHER" id="PTHR43157">
    <property type="entry name" value="PHOSPHATIDYLINOSITOL-GLYCAN BIOSYNTHESIS CLASS F PROTEIN-RELATED"/>
    <property type="match status" value="1"/>
</dbReference>
<gene>
    <name evidence="3" type="ORF">NMU02_02290</name>
</gene>
<dbReference type="PANTHER" id="PTHR43157:SF31">
    <property type="entry name" value="PHOSPHATIDYLINOSITOL-GLYCAN BIOSYNTHESIS CLASS F PROTEIN"/>
    <property type="match status" value="1"/>
</dbReference>
<keyword evidence="4" id="KW-1185">Reference proteome</keyword>
<evidence type="ECO:0000313" key="3">
    <source>
        <dbReference type="EMBL" id="MCP9610921.1"/>
    </source>
</evidence>
<reference evidence="3 4" key="1">
    <citation type="submission" date="2022-07" db="EMBL/GenBank/DDBJ databases">
        <title>Fecal culturing of patients with breast cancer.</title>
        <authorList>
            <person name="Teng N.M.Y."/>
            <person name="Kiu R."/>
            <person name="Evans R."/>
            <person name="Baker D.J."/>
            <person name="Zenner C."/>
            <person name="Robinson S.D."/>
            <person name="Hall L.J."/>
        </authorList>
    </citation>
    <scope>NUCLEOTIDE SEQUENCE [LARGE SCALE GENOMIC DNA]</scope>
    <source>
        <strain evidence="3 4">LH1063</strain>
    </source>
</reference>
<sequence>MDCNGWIVVTGANSGMGRVLAESLVKRGYRVIMACRNLPRSEPVYRELAAGCPDRVRLLRLDLSSFDSIISFTGILDEENIRVSVLVNNAGVMNRDFLLTQDGFEQNLGINYLAPFLLTCRLLPLIPRGGHILNIASCTYRLGKVSKHMFVPDVCNYDRFRSYSTSKQALILFSLELAQRLGDSGIMVNAVDPGVVDTGIITMHRWFDPLTDIFFRPLILSPEQGISRTLRLIIGDVPENISGMYWGRKRPIRLSSKILHHPYRKNLWADTEKVLRPWL</sequence>
<dbReference type="RefSeq" id="WP_255025555.1">
    <property type="nucleotide sequence ID" value="NZ_JANDHW010000002.1"/>
</dbReference>
<evidence type="ECO:0000313" key="4">
    <source>
        <dbReference type="Proteomes" id="UP001205603"/>
    </source>
</evidence>
<dbReference type="PRINTS" id="PR00080">
    <property type="entry name" value="SDRFAMILY"/>
</dbReference>
<dbReference type="InterPro" id="IPR036291">
    <property type="entry name" value="NAD(P)-bd_dom_sf"/>
</dbReference>
<evidence type="ECO:0000256" key="1">
    <source>
        <dbReference type="ARBA" id="ARBA00023002"/>
    </source>
</evidence>
<comment type="similarity">
    <text evidence="2">Belongs to the short-chain dehydrogenases/reductases (SDR) family.</text>
</comment>